<feature type="compositionally biased region" description="Polar residues" evidence="2">
    <location>
        <begin position="478"/>
        <end position="502"/>
    </location>
</feature>
<organism evidence="3 4">
    <name type="scientific">Paramormyrops kingsleyae</name>
    <dbReference type="NCBI Taxonomy" id="1676925"/>
    <lineage>
        <taxon>Eukaryota</taxon>
        <taxon>Metazoa</taxon>
        <taxon>Chordata</taxon>
        <taxon>Craniata</taxon>
        <taxon>Vertebrata</taxon>
        <taxon>Euteleostomi</taxon>
        <taxon>Actinopterygii</taxon>
        <taxon>Neopterygii</taxon>
        <taxon>Teleostei</taxon>
        <taxon>Osteoglossocephala</taxon>
        <taxon>Osteoglossomorpha</taxon>
        <taxon>Osteoglossiformes</taxon>
        <taxon>Mormyridae</taxon>
        <taxon>Paramormyrops</taxon>
    </lineage>
</organism>
<feature type="region of interest" description="Disordered" evidence="2">
    <location>
        <begin position="593"/>
        <end position="614"/>
    </location>
</feature>
<dbReference type="GeneID" id="111859922"/>
<dbReference type="PANTHER" id="PTHR19321">
    <property type="entry name" value="PROTEIN REGULATOR OF CYTOKINESIS 1 PRC1-RELATED"/>
    <property type="match status" value="1"/>
</dbReference>
<dbReference type="STRING" id="1676925.ENSPKIP00000002402"/>
<proteinExistence type="predicted"/>
<feature type="compositionally biased region" description="Basic and acidic residues" evidence="2">
    <location>
        <begin position="442"/>
        <end position="459"/>
    </location>
</feature>
<feature type="coiled-coil region" evidence="1">
    <location>
        <begin position="215"/>
        <end position="285"/>
    </location>
</feature>
<dbReference type="GeneTree" id="ENSGT00390000009453"/>
<evidence type="ECO:0000256" key="1">
    <source>
        <dbReference type="SAM" id="Coils"/>
    </source>
</evidence>
<evidence type="ECO:0000313" key="3">
    <source>
        <dbReference type="Ensembl" id="ENSPKIP00000002402.1"/>
    </source>
</evidence>
<dbReference type="GO" id="GO:1990023">
    <property type="term" value="C:mitotic spindle midzone"/>
    <property type="evidence" value="ECO:0007669"/>
    <property type="project" value="TreeGrafter"/>
</dbReference>
<keyword evidence="1" id="KW-0175">Coiled coil</keyword>
<dbReference type="GO" id="GO:0051256">
    <property type="term" value="P:mitotic spindle midzone assembly"/>
    <property type="evidence" value="ECO:0007669"/>
    <property type="project" value="TreeGrafter"/>
</dbReference>
<dbReference type="GO" id="GO:0008017">
    <property type="term" value="F:microtubule binding"/>
    <property type="evidence" value="ECO:0007669"/>
    <property type="project" value="InterPro"/>
</dbReference>
<name>A0A3B3Q6Y3_9TELE</name>
<dbReference type="PANTHER" id="PTHR19321:SF1">
    <property type="entry name" value="PROTEIN REGULATOR OF CYTOKINESIS 1"/>
    <property type="match status" value="1"/>
</dbReference>
<reference evidence="3" key="2">
    <citation type="submission" date="2025-09" db="UniProtKB">
        <authorList>
            <consortium name="Ensembl"/>
        </authorList>
    </citation>
    <scope>IDENTIFICATION</scope>
</reference>
<keyword evidence="4" id="KW-1185">Reference proteome</keyword>
<dbReference type="GO" id="GO:0005737">
    <property type="term" value="C:cytoplasm"/>
    <property type="evidence" value="ECO:0007669"/>
    <property type="project" value="TreeGrafter"/>
</dbReference>
<accession>A0A3B3Q6Y3</accession>
<dbReference type="InterPro" id="IPR007145">
    <property type="entry name" value="MAP65_Ase1_PRC1"/>
</dbReference>
<dbReference type="Proteomes" id="UP000261540">
    <property type="component" value="Unplaced"/>
</dbReference>
<dbReference type="RefSeq" id="XP_023698849.1">
    <property type="nucleotide sequence ID" value="XM_023843081.2"/>
</dbReference>
<sequence>MRKSEVLAAESVACLNKALCRLKDIWEEIGIPEDQRLQRTEVVKKHVRGLLDMMIAEEESLKQRLMNSIETCRKELDDLCKELQLPPFEDEDGSSMLQLEKDIRTRLEVMLKQKNQRMQELKGLQDQERDLCDVLCTGAYIIDPACVPTLEQLEAFQQHIAGLVAEKEQRHAEFVDIKKQIILCMEDLEQVPDTSFERDVVYEEEEAFCLSKENIKALKLLLAQLEERKAENEALCSSYRRQIQELWDRLQVPQVERDQLSEHMVTCKKRNMEALAAELQRLDQLKMENIRVFTEAVRAELASYWEKCFFSAEQQQDFVPYHHEEFSEELLRLHEDELQRLRQHFEEHQELYEGVHQWQENWLLFLELEKKATDPSRFTNRGGNLLKEEKQRADLQKNLPKLEKKLKAQIDVWEQEQGREFLIDGKKFLQFVEEQWELHRTEKERERVERQLKKSKQTEEDMLYGTAVRTPSKRRLPGSTTPGKTRKLNATSSISSATPNSTMRSVFGGTICHSPMSRPPLSAAKPGLSSRTPGHGRPPRSALMERNKENITQAPGSLLRGVLRTPASPQRNYSINSIASTYSEFAKECVIPDPRIPPSVSSQRLPNLTARPVP</sequence>
<dbReference type="KEGG" id="pki:111859922"/>
<evidence type="ECO:0000256" key="2">
    <source>
        <dbReference type="SAM" id="MobiDB-lite"/>
    </source>
</evidence>
<dbReference type="Gene3D" id="1.20.58.1520">
    <property type="match status" value="1"/>
</dbReference>
<dbReference type="Pfam" id="PF03999">
    <property type="entry name" value="MAP65_ASE1"/>
    <property type="match status" value="1"/>
</dbReference>
<evidence type="ECO:0000313" key="4">
    <source>
        <dbReference type="Proteomes" id="UP000261540"/>
    </source>
</evidence>
<feature type="region of interest" description="Disordered" evidence="2">
    <location>
        <begin position="442"/>
        <end position="502"/>
    </location>
</feature>
<reference evidence="3" key="1">
    <citation type="submission" date="2025-08" db="UniProtKB">
        <authorList>
            <consortium name="Ensembl"/>
        </authorList>
    </citation>
    <scope>IDENTIFICATION</scope>
</reference>
<feature type="coiled-coil region" evidence="1">
    <location>
        <begin position="55"/>
        <end position="127"/>
    </location>
</feature>
<feature type="coiled-coil region" evidence="1">
    <location>
        <begin position="324"/>
        <end position="351"/>
    </location>
</feature>
<feature type="region of interest" description="Disordered" evidence="2">
    <location>
        <begin position="514"/>
        <end position="542"/>
    </location>
</feature>
<dbReference type="OrthoDB" id="642895at2759"/>
<dbReference type="Ensembl" id="ENSPKIT00000026346.1">
    <property type="protein sequence ID" value="ENSPKIP00000002402.1"/>
    <property type="gene ID" value="ENSPKIG00000020303.1"/>
</dbReference>
<protein>
    <submittedName>
        <fullName evidence="3">Protein regulator of cytokinesis 1a</fullName>
    </submittedName>
</protein>
<dbReference type="AlphaFoldDB" id="A0A3B3Q6Y3"/>